<evidence type="ECO:0000256" key="1">
    <source>
        <dbReference type="SAM" id="MobiDB-lite"/>
    </source>
</evidence>
<dbReference type="RefSeq" id="WP_011403852.1">
    <property type="nucleotide sequence ID" value="NC_007677.1"/>
</dbReference>
<evidence type="ECO:0000313" key="2">
    <source>
        <dbReference type="EMBL" id="ABC45670.1"/>
    </source>
</evidence>
<organism evidence="2 3">
    <name type="scientific">Salinibacter ruber (strain DSM 13855 / M31)</name>
    <dbReference type="NCBI Taxonomy" id="309807"/>
    <lineage>
        <taxon>Bacteria</taxon>
        <taxon>Pseudomonadati</taxon>
        <taxon>Rhodothermota</taxon>
        <taxon>Rhodothermia</taxon>
        <taxon>Rhodothermales</taxon>
        <taxon>Salinibacteraceae</taxon>
        <taxon>Salinibacter</taxon>
    </lineage>
</organism>
<feature type="region of interest" description="Disordered" evidence="1">
    <location>
        <begin position="1"/>
        <end position="22"/>
    </location>
</feature>
<name>Q2S3K7_SALRD</name>
<dbReference type="EnsemblBacteria" id="ABC45670">
    <property type="protein sequence ID" value="ABC45670"/>
    <property type="gene ID" value="SRU_1095"/>
</dbReference>
<gene>
    <name evidence="2" type="ordered locus">SRU_1095</name>
</gene>
<dbReference type="AlphaFoldDB" id="Q2S3K7"/>
<dbReference type="HOGENOM" id="CLU_1873977_0_0_10"/>
<reference evidence="2 3" key="1">
    <citation type="journal article" date="2005" name="Proc. Natl. Acad. Sci. U.S.A.">
        <title>The genome of Salinibacter ruber: convergence and gene exchange among hyperhalophilic bacteria and archaea.</title>
        <authorList>
            <person name="Mongodin E.F."/>
            <person name="Nelson K.E."/>
            <person name="Daugherty S."/>
            <person name="Deboy R.T."/>
            <person name="Wister J."/>
            <person name="Khouri H."/>
            <person name="Weidman J."/>
            <person name="Walsh D.A."/>
            <person name="Papke R.T."/>
            <person name="Sanchez Perez G."/>
            <person name="Sharma A.K."/>
            <person name="Nesbo C.L."/>
            <person name="MacLeod D."/>
            <person name="Bapteste E."/>
            <person name="Doolittle W.F."/>
            <person name="Charlebois R.L."/>
            <person name="Legault B."/>
            <person name="Rodriguez-Valera F."/>
        </authorList>
    </citation>
    <scope>NUCLEOTIDE SEQUENCE [LARGE SCALE GENOMIC DNA]</scope>
    <source>
        <strain evidence="3">DSM 13855 / CECT 5946 / M31</strain>
    </source>
</reference>
<evidence type="ECO:0000313" key="3">
    <source>
        <dbReference type="Proteomes" id="UP000008674"/>
    </source>
</evidence>
<dbReference type="STRING" id="309807.SRU_1095"/>
<sequence>MIPYEFNKPSGERRDWHSVSPGKRPHTPIIDLHRLLHRELGKRNWRADASEILSRTAKSRLVRALWPGGPVYRRSGWAFDFQPAFRRFVVLAGPGGVHLVYAPDPRSIKKHYYLHTIEKVHQITNEVAEEYRAVRA</sequence>
<dbReference type="KEGG" id="sru:SRU_1095"/>
<proteinExistence type="predicted"/>
<protein>
    <submittedName>
        <fullName evidence="2">Uncharacterized protein</fullName>
    </submittedName>
</protein>
<accession>Q2S3K7</accession>
<dbReference type="Proteomes" id="UP000008674">
    <property type="component" value="Chromosome"/>
</dbReference>
<dbReference type="EMBL" id="CP000159">
    <property type="protein sequence ID" value="ABC45670.1"/>
    <property type="molecule type" value="Genomic_DNA"/>
</dbReference>
<keyword evidence="3" id="KW-1185">Reference proteome</keyword>